<comment type="caution">
    <text evidence="2">The sequence shown here is derived from an EMBL/GenBank/DDBJ whole genome shotgun (WGS) entry which is preliminary data.</text>
</comment>
<protein>
    <submittedName>
        <fullName evidence="2">Rod-binding protein</fullName>
    </submittedName>
</protein>
<evidence type="ECO:0000313" key="2">
    <source>
        <dbReference type="EMBL" id="MBT2187078.1"/>
    </source>
</evidence>
<proteinExistence type="predicted"/>
<sequence>MTQVSGIGSGTATLATASAGTGVQPDARARERAELAKTARAFEAIFTRQLMGSMRKAGLGEDIAGSSAVDQFQELSDAKMADGMASQGGLGIANLILQQLDKKTP</sequence>
<dbReference type="AlphaFoldDB" id="A0A9X1IQZ8"/>
<gene>
    <name evidence="2" type="ORF">KK488_08980</name>
</gene>
<accession>A0A9X1IQZ8</accession>
<dbReference type="Proteomes" id="UP001138757">
    <property type="component" value="Unassembled WGS sequence"/>
</dbReference>
<dbReference type="RefSeq" id="WP_214622828.1">
    <property type="nucleotide sequence ID" value="NZ_JAHGAW010000005.1"/>
</dbReference>
<organism evidence="2 3">
    <name type="scientific">Sphingobium nicotianae</name>
    <dbReference type="NCBI Taxonomy" id="2782607"/>
    <lineage>
        <taxon>Bacteria</taxon>
        <taxon>Pseudomonadati</taxon>
        <taxon>Pseudomonadota</taxon>
        <taxon>Alphaproteobacteria</taxon>
        <taxon>Sphingomonadales</taxon>
        <taxon>Sphingomonadaceae</taxon>
        <taxon>Sphingobium</taxon>
    </lineage>
</organism>
<dbReference type="Pfam" id="PF10135">
    <property type="entry name" value="Rod-binding"/>
    <property type="match status" value="1"/>
</dbReference>
<reference evidence="2" key="1">
    <citation type="submission" date="2021-05" db="EMBL/GenBank/DDBJ databases">
        <title>Genome of Sphingobium sp. strain.</title>
        <authorList>
            <person name="Fan R."/>
        </authorList>
    </citation>
    <scope>NUCLEOTIDE SEQUENCE</scope>
    <source>
        <strain evidence="2">H33</strain>
    </source>
</reference>
<feature type="domain" description="Flagellar protein FlgJ N-terminal" evidence="1">
    <location>
        <begin position="53"/>
        <end position="99"/>
    </location>
</feature>
<name>A0A9X1IQZ8_9SPHN</name>
<dbReference type="InterPro" id="IPR019301">
    <property type="entry name" value="Flagellar_prot_FlgJ_N"/>
</dbReference>
<keyword evidence="3" id="KW-1185">Reference proteome</keyword>
<dbReference type="EMBL" id="JAHGAW010000005">
    <property type="protein sequence ID" value="MBT2187078.1"/>
    <property type="molecule type" value="Genomic_DNA"/>
</dbReference>
<evidence type="ECO:0000313" key="3">
    <source>
        <dbReference type="Proteomes" id="UP001138757"/>
    </source>
</evidence>
<evidence type="ECO:0000259" key="1">
    <source>
        <dbReference type="Pfam" id="PF10135"/>
    </source>
</evidence>